<dbReference type="Gene3D" id="3.40.50.2300">
    <property type="match status" value="2"/>
</dbReference>
<evidence type="ECO:0000256" key="2">
    <source>
        <dbReference type="ARBA" id="ARBA00023125"/>
    </source>
</evidence>
<dbReference type="InterPro" id="IPR028082">
    <property type="entry name" value="Peripla_BP_I"/>
</dbReference>
<accession>A0A3A9APP3</accession>
<keyword evidence="3" id="KW-0804">Transcription</keyword>
<dbReference type="Proteomes" id="UP000280696">
    <property type="component" value="Unassembled WGS sequence"/>
</dbReference>
<sequence length="346" mass="39317">MRVKAVQIAREMGISKATVSLALNNKPGVNKNTKREILLCRERLENKAANERREASAPKKGIIKVIIATRGLRIALDSEMDLWTDVLAVFEQEAKKRGYLTGITYIDVRAESIDKLADACNGEDISGVVLQATELYEEDISKFEKIRHPMVIYDNESTDLIHNCVVADNFLGVERAVNWLFRRNYKDIIYLANDIEIYNFRQRRKGFCGAFLEHNQNPYQPGRIVEAGATIENVYHKMNRYLDFHGLPEAFIMENYQVTIGTMRALKERRIAVPEQVALIGIDALPSYMTGDCQLTAVRIPHTERAVLVIMLLEKEIAEQSGTKSRVMTDCRLVEGMSVKSKYNGK</sequence>
<dbReference type="Pfam" id="PF13377">
    <property type="entry name" value="Peripla_BP_3"/>
    <property type="match status" value="1"/>
</dbReference>
<proteinExistence type="predicted"/>
<protein>
    <submittedName>
        <fullName evidence="5">LacI family transcriptional regulator</fullName>
    </submittedName>
</protein>
<keyword evidence="2" id="KW-0238">DNA-binding</keyword>
<evidence type="ECO:0000259" key="4">
    <source>
        <dbReference type="Pfam" id="PF13377"/>
    </source>
</evidence>
<reference evidence="5 6" key="1">
    <citation type="submission" date="2018-09" db="EMBL/GenBank/DDBJ databases">
        <title>Murine metabolic-syndrome-specific gut microbial biobank.</title>
        <authorList>
            <person name="Liu C."/>
        </authorList>
    </citation>
    <scope>NUCLEOTIDE SEQUENCE [LARGE SCALE GENOMIC DNA]</scope>
    <source>
        <strain evidence="5 6">0.1xD8-82</strain>
    </source>
</reference>
<keyword evidence="6" id="KW-1185">Reference proteome</keyword>
<dbReference type="GO" id="GO:0000976">
    <property type="term" value="F:transcription cis-regulatory region binding"/>
    <property type="evidence" value="ECO:0007669"/>
    <property type="project" value="TreeGrafter"/>
</dbReference>
<dbReference type="OrthoDB" id="43195at2"/>
<dbReference type="SUPFAM" id="SSF47413">
    <property type="entry name" value="lambda repressor-like DNA-binding domains"/>
    <property type="match status" value="1"/>
</dbReference>
<comment type="caution">
    <text evidence="5">The sequence shown here is derived from an EMBL/GenBank/DDBJ whole genome shotgun (WGS) entry which is preliminary data.</text>
</comment>
<name>A0A3A9APP3_9FIRM</name>
<dbReference type="InterPro" id="IPR010982">
    <property type="entry name" value="Lambda_DNA-bd_dom_sf"/>
</dbReference>
<dbReference type="GO" id="GO:0003700">
    <property type="term" value="F:DNA-binding transcription factor activity"/>
    <property type="evidence" value="ECO:0007669"/>
    <property type="project" value="TreeGrafter"/>
</dbReference>
<evidence type="ECO:0000313" key="6">
    <source>
        <dbReference type="Proteomes" id="UP000280696"/>
    </source>
</evidence>
<evidence type="ECO:0000256" key="1">
    <source>
        <dbReference type="ARBA" id="ARBA00023015"/>
    </source>
</evidence>
<dbReference type="AlphaFoldDB" id="A0A3A9APP3"/>
<dbReference type="PANTHER" id="PTHR30146">
    <property type="entry name" value="LACI-RELATED TRANSCRIPTIONAL REPRESSOR"/>
    <property type="match status" value="1"/>
</dbReference>
<dbReference type="InterPro" id="IPR046335">
    <property type="entry name" value="LacI/GalR-like_sensor"/>
</dbReference>
<dbReference type="PANTHER" id="PTHR30146:SF150">
    <property type="entry name" value="ARABINOSE METABOLISM TRANSCRIPTIONAL REPRESSOR"/>
    <property type="match status" value="1"/>
</dbReference>
<dbReference type="InterPro" id="IPR000843">
    <property type="entry name" value="HTH_LacI"/>
</dbReference>
<dbReference type="SUPFAM" id="SSF53822">
    <property type="entry name" value="Periplasmic binding protein-like I"/>
    <property type="match status" value="1"/>
</dbReference>
<organism evidence="5 6">
    <name type="scientific">Parablautia intestinalis</name>
    <dbReference type="NCBI Taxonomy" id="2320100"/>
    <lineage>
        <taxon>Bacteria</taxon>
        <taxon>Bacillati</taxon>
        <taxon>Bacillota</taxon>
        <taxon>Clostridia</taxon>
        <taxon>Lachnospirales</taxon>
        <taxon>Lachnospiraceae</taxon>
        <taxon>Parablautia</taxon>
    </lineage>
</organism>
<evidence type="ECO:0000256" key="3">
    <source>
        <dbReference type="ARBA" id="ARBA00023163"/>
    </source>
</evidence>
<feature type="domain" description="Transcriptional regulator LacI/GalR-like sensor" evidence="4">
    <location>
        <begin position="180"/>
        <end position="339"/>
    </location>
</feature>
<dbReference type="EMBL" id="RAYQ01000003">
    <property type="protein sequence ID" value="RKI93338.1"/>
    <property type="molecule type" value="Genomic_DNA"/>
</dbReference>
<keyword evidence="1" id="KW-0805">Transcription regulation</keyword>
<dbReference type="Gene3D" id="1.10.260.40">
    <property type="entry name" value="lambda repressor-like DNA-binding domains"/>
    <property type="match status" value="1"/>
</dbReference>
<dbReference type="CDD" id="cd01392">
    <property type="entry name" value="HTH_LacI"/>
    <property type="match status" value="1"/>
</dbReference>
<evidence type="ECO:0000313" key="5">
    <source>
        <dbReference type="EMBL" id="RKI93338.1"/>
    </source>
</evidence>
<dbReference type="RefSeq" id="WP_120467389.1">
    <property type="nucleotide sequence ID" value="NZ_RAYQ01000003.1"/>
</dbReference>
<gene>
    <name evidence="5" type="ORF">D7V94_04640</name>
</gene>